<keyword evidence="4" id="KW-1185">Reference proteome</keyword>
<reference evidence="3 4" key="1">
    <citation type="journal article" date="2013" name="Front. Plant Sci.">
        <title>The Reference Genome of the Halophytic Plant Eutrema salsugineum.</title>
        <authorList>
            <person name="Yang R."/>
            <person name="Jarvis D.E."/>
            <person name="Chen H."/>
            <person name="Beilstein M.A."/>
            <person name="Grimwood J."/>
            <person name="Jenkins J."/>
            <person name="Shu S."/>
            <person name="Prochnik S."/>
            <person name="Xin M."/>
            <person name="Ma C."/>
            <person name="Schmutz J."/>
            <person name="Wing R.A."/>
            <person name="Mitchell-Olds T."/>
            <person name="Schumaker K.S."/>
            <person name="Wang X."/>
        </authorList>
    </citation>
    <scope>NUCLEOTIDE SEQUENCE [LARGE SCALE GENOMIC DNA]</scope>
</reference>
<feature type="non-terminal residue" evidence="3">
    <location>
        <position position="1"/>
    </location>
</feature>
<accession>V4M467</accession>
<dbReference type="AlphaFoldDB" id="V4M467"/>
<dbReference type="OMA" id="FLACYKE"/>
<dbReference type="PANTHER" id="PTHR31973">
    <property type="entry name" value="POLYPROTEIN, PUTATIVE-RELATED"/>
    <property type="match status" value="1"/>
</dbReference>
<dbReference type="InterPro" id="IPR018289">
    <property type="entry name" value="MULE_transposase_dom"/>
</dbReference>
<feature type="domain" description="SWIM-type" evidence="2">
    <location>
        <begin position="260"/>
        <end position="298"/>
    </location>
</feature>
<keyword evidence="1" id="KW-0862">Zinc</keyword>
<dbReference type="STRING" id="72664.V4M467"/>
<dbReference type="Pfam" id="PF10551">
    <property type="entry name" value="MULE"/>
    <property type="match status" value="1"/>
</dbReference>
<dbReference type="KEGG" id="eus:EUTSA_v10023014mg"/>
<keyword evidence="1" id="KW-0863">Zinc-finger</keyword>
<proteinExistence type="predicted"/>
<evidence type="ECO:0000313" key="3">
    <source>
        <dbReference type="EMBL" id="ESQ50984.1"/>
    </source>
</evidence>
<protein>
    <recommendedName>
        <fullName evidence="2">SWIM-type domain-containing protein</fullName>
    </recommendedName>
</protein>
<dbReference type="InterPro" id="IPR007527">
    <property type="entry name" value="Znf_SWIM"/>
</dbReference>
<dbReference type="PROSITE" id="PS50966">
    <property type="entry name" value="ZF_SWIM"/>
    <property type="match status" value="1"/>
</dbReference>
<keyword evidence="1" id="KW-0479">Metal-binding</keyword>
<name>V4M467_EUTSA</name>
<dbReference type="Proteomes" id="UP000030689">
    <property type="component" value="Unassembled WGS sequence"/>
</dbReference>
<evidence type="ECO:0000259" key="2">
    <source>
        <dbReference type="PROSITE" id="PS50966"/>
    </source>
</evidence>
<evidence type="ECO:0000313" key="4">
    <source>
        <dbReference type="Proteomes" id="UP000030689"/>
    </source>
</evidence>
<evidence type="ECO:0000256" key="1">
    <source>
        <dbReference type="PROSITE-ProRule" id="PRU00325"/>
    </source>
</evidence>
<organism evidence="3 4">
    <name type="scientific">Eutrema salsugineum</name>
    <name type="common">Saltwater cress</name>
    <name type="synonym">Sisymbrium salsugineum</name>
    <dbReference type="NCBI Taxonomy" id="72664"/>
    <lineage>
        <taxon>Eukaryota</taxon>
        <taxon>Viridiplantae</taxon>
        <taxon>Streptophyta</taxon>
        <taxon>Embryophyta</taxon>
        <taxon>Tracheophyta</taxon>
        <taxon>Spermatophyta</taxon>
        <taxon>Magnoliopsida</taxon>
        <taxon>eudicotyledons</taxon>
        <taxon>Gunneridae</taxon>
        <taxon>Pentapetalae</taxon>
        <taxon>rosids</taxon>
        <taxon>malvids</taxon>
        <taxon>Brassicales</taxon>
        <taxon>Brassicaceae</taxon>
        <taxon>Eutremeae</taxon>
        <taxon>Eutrema</taxon>
    </lineage>
</organism>
<gene>
    <name evidence="3" type="ORF">EUTSA_v10023014mg</name>
</gene>
<dbReference type="GO" id="GO:0008270">
    <property type="term" value="F:zinc ion binding"/>
    <property type="evidence" value="ECO:0007669"/>
    <property type="project" value="UniProtKB-KW"/>
</dbReference>
<sequence length="332" mass="38768">IHQTSAKKMPNNHDTSYSDILRYISSLQKTNPNTVVDIETQPDSLGRNMFRCMFLSYAASRRAFMHSPQVIIICGNYLNWRTRSFLIVAEGIDVERQQFPLAFGVLDGDNTSSWKWFLTKLATIFEDRPELTIFSPRFDFTLQTLSLQFPLAEKAVCIRQLLLNIQQSYRNPEITGLVQRASYEYSKRRFLACYKEIKKMSPHCEQYLKRLGFERWSMAFSNGYRFDVYSAEVNDLRHLSRQNSIMGLLHYIHWHVSSQFTWRYGKAMEHQGYSCSCVALQKMLVPCEHSLVAAQNLGISPLTLVGSVYSTAQWLKTYSEYLQPYLKFRTMR</sequence>
<dbReference type="Gramene" id="ESQ50984">
    <property type="protein sequence ID" value="ESQ50984"/>
    <property type="gene ID" value="EUTSA_v10023014mg"/>
</dbReference>
<dbReference type="PANTHER" id="PTHR31973:SF195">
    <property type="entry name" value="MUDR FAMILY TRANSPOSASE"/>
    <property type="match status" value="1"/>
</dbReference>
<dbReference type="EMBL" id="KI517392">
    <property type="protein sequence ID" value="ESQ50984.1"/>
    <property type="molecule type" value="Genomic_DNA"/>
</dbReference>
<dbReference type="eggNOG" id="ENOG502RJNC">
    <property type="taxonomic scope" value="Eukaryota"/>
</dbReference>